<feature type="compositionally biased region" description="Low complexity" evidence="1">
    <location>
        <begin position="100"/>
        <end position="119"/>
    </location>
</feature>
<feature type="region of interest" description="Disordered" evidence="1">
    <location>
        <begin position="275"/>
        <end position="326"/>
    </location>
</feature>
<dbReference type="InterPro" id="IPR027973">
    <property type="entry name" value="FSAF1-like"/>
</dbReference>
<evidence type="ECO:0000256" key="1">
    <source>
        <dbReference type="SAM" id="MobiDB-lite"/>
    </source>
</evidence>
<proteinExistence type="predicted"/>
<name>E1Z2L4_CHLVA</name>
<dbReference type="EMBL" id="GL433835">
    <property type="protein sequence ID" value="EFN59683.1"/>
    <property type="molecule type" value="Genomic_DNA"/>
</dbReference>
<feature type="compositionally biased region" description="Low complexity" evidence="1">
    <location>
        <begin position="57"/>
        <end position="70"/>
    </location>
</feature>
<dbReference type="AlphaFoldDB" id="E1Z2L4"/>
<dbReference type="OrthoDB" id="498232at2759"/>
<dbReference type="PANTHER" id="PTHR28096">
    <property type="entry name" value="PROTEIN FAF1"/>
    <property type="match status" value="1"/>
</dbReference>
<dbReference type="GO" id="GO:0000462">
    <property type="term" value="P:maturation of SSU-rRNA from tricistronic rRNA transcript (SSU-rRNA, 5.8S rRNA, LSU-rRNA)"/>
    <property type="evidence" value="ECO:0007669"/>
    <property type="project" value="TreeGrafter"/>
</dbReference>
<feature type="compositionally biased region" description="Gly residues" evidence="1">
    <location>
        <begin position="164"/>
        <end position="174"/>
    </location>
</feature>
<dbReference type="RefSeq" id="XP_005851785.1">
    <property type="nucleotide sequence ID" value="XM_005851723.1"/>
</dbReference>
<dbReference type="KEGG" id="cvr:CHLNCDRAFT_133205"/>
<dbReference type="PANTHER" id="PTHR28096:SF1">
    <property type="entry name" value="PROTEIN FAF1"/>
    <property type="match status" value="1"/>
</dbReference>
<gene>
    <name evidence="2" type="ORF">CHLNCDRAFT_133205</name>
</gene>
<feature type="compositionally biased region" description="Gly residues" evidence="1">
    <location>
        <begin position="71"/>
        <end position="80"/>
    </location>
</feature>
<feature type="region of interest" description="Disordered" evidence="1">
    <location>
        <begin position="1"/>
        <end position="196"/>
    </location>
</feature>
<feature type="compositionally biased region" description="Gly residues" evidence="1">
    <location>
        <begin position="120"/>
        <end position="130"/>
    </location>
</feature>
<dbReference type="InParanoid" id="E1Z2L4"/>
<keyword evidence="3" id="KW-1185">Reference proteome</keyword>
<feature type="compositionally biased region" description="Basic residues" evidence="1">
    <location>
        <begin position="1"/>
        <end position="15"/>
    </location>
</feature>
<dbReference type="GO" id="GO:0005730">
    <property type="term" value="C:nucleolus"/>
    <property type="evidence" value="ECO:0007669"/>
    <property type="project" value="TreeGrafter"/>
</dbReference>
<evidence type="ECO:0000313" key="2">
    <source>
        <dbReference type="EMBL" id="EFN59683.1"/>
    </source>
</evidence>
<feature type="compositionally biased region" description="Gly residues" evidence="1">
    <location>
        <begin position="314"/>
        <end position="326"/>
    </location>
</feature>
<dbReference type="eggNOG" id="ENOG502SGX6">
    <property type="taxonomic scope" value="Eukaryota"/>
</dbReference>
<feature type="compositionally biased region" description="Gly residues" evidence="1">
    <location>
        <begin position="182"/>
        <end position="193"/>
    </location>
</feature>
<dbReference type="Pfam" id="PF15375">
    <property type="entry name" value="FSAF1"/>
    <property type="match status" value="1"/>
</dbReference>
<feature type="compositionally biased region" description="Basic residues" evidence="1">
    <location>
        <begin position="279"/>
        <end position="288"/>
    </location>
</feature>
<dbReference type="GeneID" id="17359512"/>
<dbReference type="Proteomes" id="UP000008141">
    <property type="component" value="Unassembled WGS sequence"/>
</dbReference>
<evidence type="ECO:0000313" key="3">
    <source>
        <dbReference type="Proteomes" id="UP000008141"/>
    </source>
</evidence>
<dbReference type="InterPro" id="IPR053030">
    <property type="entry name" value="Ribosomal_biogenesis_FAF1-like"/>
</dbReference>
<reference evidence="2 3" key="1">
    <citation type="journal article" date="2010" name="Plant Cell">
        <title>The Chlorella variabilis NC64A genome reveals adaptation to photosymbiosis, coevolution with viruses, and cryptic sex.</title>
        <authorList>
            <person name="Blanc G."/>
            <person name="Duncan G."/>
            <person name="Agarkova I."/>
            <person name="Borodovsky M."/>
            <person name="Gurnon J."/>
            <person name="Kuo A."/>
            <person name="Lindquist E."/>
            <person name="Lucas S."/>
            <person name="Pangilinan J."/>
            <person name="Polle J."/>
            <person name="Salamov A."/>
            <person name="Terry A."/>
            <person name="Yamada T."/>
            <person name="Dunigan D.D."/>
            <person name="Grigoriev I.V."/>
            <person name="Claverie J.M."/>
            <person name="Van Etten J.L."/>
        </authorList>
    </citation>
    <scope>NUCLEOTIDE SEQUENCE [LARGE SCALE GENOMIC DNA]</scope>
    <source>
        <strain evidence="2 3">NC64A</strain>
    </source>
</reference>
<organism evidence="3">
    <name type="scientific">Chlorella variabilis</name>
    <name type="common">Green alga</name>
    <dbReference type="NCBI Taxonomy" id="554065"/>
    <lineage>
        <taxon>Eukaryota</taxon>
        <taxon>Viridiplantae</taxon>
        <taxon>Chlorophyta</taxon>
        <taxon>core chlorophytes</taxon>
        <taxon>Trebouxiophyceae</taxon>
        <taxon>Chlorellales</taxon>
        <taxon>Chlorellaceae</taxon>
        <taxon>Chlorella clade</taxon>
        <taxon>Chlorella</taxon>
    </lineage>
</organism>
<feature type="compositionally biased region" description="Basic and acidic residues" evidence="1">
    <location>
        <begin position="89"/>
        <end position="98"/>
    </location>
</feature>
<protein>
    <submittedName>
        <fullName evidence="2">Uncharacterized protein</fullName>
    </submittedName>
</protein>
<accession>E1Z2L4</accession>
<sequence length="326" mass="33538">MAKPVGHKAKPVSKRKREEQSEGDAALAERLAAYGERFLQMFDDHDDRRPAAPPSRPAAHSGSSDSDAGGSSDGSGSGREGGAEAAVDPVEHIFEGRGGKAAARRASNGVGSAGRAPGPRGAGPAGGSGGLPATPQQQQRVQEAARLKAERKRFMSSKPAVVSGSGGAGEQGGSGRRRVPGGTPGSGSAAGGGEAEDVVSRAEFLEMQREVQLYGASALDRKSKKKFEAEMLAKLGAKAAARPRIPASIGHGMARKQAQRDERALLEGIAAGMIQQKGMGKKKRREKGKKVDRGLMEDGGAFRPGILRVKPLPGSGGGTAGGKRRK</sequence>